<reference evidence="2 3" key="1">
    <citation type="submission" date="2015-09" db="EMBL/GenBank/DDBJ databases">
        <title>Draft genome of a European isolate of the apple canker pathogen Neonectria ditissima.</title>
        <authorList>
            <person name="Gomez-Cortecero A."/>
            <person name="Harrison R.J."/>
            <person name="Armitage A.D."/>
        </authorList>
    </citation>
    <scope>NUCLEOTIDE SEQUENCE [LARGE SCALE GENOMIC DNA]</scope>
    <source>
        <strain evidence="2 3">R09/05</strain>
    </source>
</reference>
<dbReference type="Pfam" id="PF26639">
    <property type="entry name" value="Het-6_barrel"/>
    <property type="match status" value="1"/>
</dbReference>
<keyword evidence="3" id="KW-1185">Reference proteome</keyword>
<dbReference type="EMBL" id="LKCW01000081">
    <property type="protein sequence ID" value="KPM40564.1"/>
    <property type="molecule type" value="Genomic_DNA"/>
</dbReference>
<dbReference type="InterPro" id="IPR052895">
    <property type="entry name" value="HetReg/Transcr_Mod"/>
</dbReference>
<dbReference type="Proteomes" id="UP000050424">
    <property type="component" value="Unassembled WGS sequence"/>
</dbReference>
<dbReference type="Pfam" id="PF06985">
    <property type="entry name" value="HET"/>
    <property type="match status" value="1"/>
</dbReference>
<comment type="caution">
    <text evidence="2">The sequence shown here is derived from an EMBL/GenBank/DDBJ whole genome shotgun (WGS) entry which is preliminary data.</text>
</comment>
<evidence type="ECO:0000313" key="3">
    <source>
        <dbReference type="Proteomes" id="UP000050424"/>
    </source>
</evidence>
<accession>A0A0N8H722</accession>
<protein>
    <recommendedName>
        <fullName evidence="1">Heterokaryon incompatibility domain-containing protein</fullName>
    </recommendedName>
</protein>
<evidence type="ECO:0000259" key="1">
    <source>
        <dbReference type="Pfam" id="PF06985"/>
    </source>
</evidence>
<dbReference type="PANTHER" id="PTHR24148:SF64">
    <property type="entry name" value="HETEROKARYON INCOMPATIBILITY DOMAIN-CONTAINING PROTEIN"/>
    <property type="match status" value="1"/>
</dbReference>
<dbReference type="InterPro" id="IPR010730">
    <property type="entry name" value="HET"/>
</dbReference>
<dbReference type="PANTHER" id="PTHR24148">
    <property type="entry name" value="ANKYRIN REPEAT DOMAIN-CONTAINING PROTEIN 39 HOMOLOG-RELATED"/>
    <property type="match status" value="1"/>
</dbReference>
<organism evidence="2 3">
    <name type="scientific">Neonectria ditissima</name>
    <dbReference type="NCBI Taxonomy" id="78410"/>
    <lineage>
        <taxon>Eukaryota</taxon>
        <taxon>Fungi</taxon>
        <taxon>Dikarya</taxon>
        <taxon>Ascomycota</taxon>
        <taxon>Pezizomycotina</taxon>
        <taxon>Sordariomycetes</taxon>
        <taxon>Hypocreomycetidae</taxon>
        <taxon>Hypocreales</taxon>
        <taxon>Nectriaceae</taxon>
        <taxon>Neonectria</taxon>
    </lineage>
</organism>
<dbReference type="OrthoDB" id="2288928at2759"/>
<proteinExistence type="predicted"/>
<gene>
    <name evidence="2" type="ORF">AK830_g5999</name>
</gene>
<feature type="domain" description="Heterokaryon incompatibility" evidence="1">
    <location>
        <begin position="50"/>
        <end position="234"/>
    </location>
</feature>
<sequence length="683" mass="78475">MTPDLSQLPPYRYSALSGDDFRIIHVHPREQSESLFVSLEVVKAGCSRFGAVSYAWGRNERIHRIYAGDSIVVETTDTDGEANTRVSTNVPPSGYLMITDNLRKVLLSIRREDVFVALWVDSLCINQDHVAEKTNQVKNMKTFYACAFQTVICLTDFDEMMPIAFKSIEALAAMEKWETDKLPRRLSDAVPLSSDDAVSLGMLGRSETVSYNPWEVFMDFLELPWFHRVWIIQEVVISERPIISTSHGLMLWETLVSACRVVSRSKMHDIDAGRVHVNIPLELEEQRQSMRKVINARSIAPVPEDSDLVKDLCHKMHLIQLQMRSRGCHATDPRDHVFALLGIAKGHGGHAPEVDYSLSLAEVYARVAYAWFKISRRRPLTWLMCINGSYDAIDLPSWVPDWRRPWNGKPFLTSLGREEGISSSEGAKRCKVKFPELITPLRMPLQLQIRGIQILRIKDVEPVKTERWKTGRHGELINSFPEPYPTTYLTYHEAFFRSIMLAHPICAAEEGIHRQESFWSYRRGPWEQPRLRPMFRQDIDQMRGPLVQLSVRFHDGETDPSFYMSSSVERSKNEPRYTQEDLYSNTSPFYRVRSTFPQDEFVRSRTWFITEDGFMGLAPDISKPGDVIVYLFGGDFPFVMREKREENGKTIWGFVGECFVLGLLGGDLDNGLPEDEVEDFIIE</sequence>
<evidence type="ECO:0000313" key="2">
    <source>
        <dbReference type="EMBL" id="KPM40564.1"/>
    </source>
</evidence>
<name>A0A0N8H722_9HYPO</name>
<dbReference type="AlphaFoldDB" id="A0A0N8H722"/>